<dbReference type="Gene3D" id="3.40.50.300">
    <property type="entry name" value="P-loop containing nucleotide triphosphate hydrolases"/>
    <property type="match status" value="1"/>
</dbReference>
<reference evidence="6 7" key="2">
    <citation type="submission" date="2010-03" db="EMBL/GenBank/DDBJ databases">
        <authorList>
            <person name="Pajon A."/>
        </authorList>
    </citation>
    <scope>NUCLEOTIDE SEQUENCE [LARGE SCALE GENOMIC DNA]</scope>
    <source>
        <strain evidence="6 7">SGP1</strain>
    </source>
</reference>
<dbReference type="EMBL" id="FP929056">
    <property type="protein sequence ID" value="CBL28267.1"/>
    <property type="molecule type" value="Genomic_DNA"/>
</dbReference>
<dbReference type="CDD" id="cd01856">
    <property type="entry name" value="YlqF"/>
    <property type="match status" value="1"/>
</dbReference>
<dbReference type="GO" id="GO:0005737">
    <property type="term" value="C:cytoplasm"/>
    <property type="evidence" value="ECO:0007669"/>
    <property type="project" value="UniProtKB-SubCell"/>
</dbReference>
<dbReference type="GO" id="GO:0006412">
    <property type="term" value="P:translation"/>
    <property type="evidence" value="ECO:0007669"/>
    <property type="project" value="TreeGrafter"/>
</dbReference>
<evidence type="ECO:0000256" key="1">
    <source>
        <dbReference type="ARBA" id="ARBA00022741"/>
    </source>
</evidence>
<feature type="domain" description="G" evidence="5">
    <location>
        <begin position="99"/>
        <end position="157"/>
    </location>
</feature>
<evidence type="ECO:0000313" key="7">
    <source>
        <dbReference type="Proteomes" id="UP000008957"/>
    </source>
</evidence>
<keyword evidence="7" id="KW-1185">Reference proteome</keyword>
<evidence type="ECO:0000256" key="2">
    <source>
        <dbReference type="ARBA" id="ARBA00023134"/>
    </source>
</evidence>
<dbReference type="InterPro" id="IPR006073">
    <property type="entry name" value="GTP-bd"/>
</dbReference>
<sequence length="268" mass="28802">MARGGRKLAELVEKLDLILEVRDARAPFSTSAPLVSAFSRLRPVLLVLAKRDLADPERTGVWLEALGSDARALDLRRKEGLASLRKALSARRPPHRELRVAVMGIPNVGKSMLLNALVGKAQAHVGGIPGVTRSVSWYRNGDLLVVDSPGILDPHAEPGVHQVLSWLGCARAEVLGGFEAAALQFIRFLRSRGLFGAVLGKWEVRELDETPEETLVRIGRRLGCLAPGGAVNMELAARRLMEAFASGRLGPATLELPGDPIGRAGADD</sequence>
<dbReference type="GO" id="GO:0005525">
    <property type="term" value="F:GTP binding"/>
    <property type="evidence" value="ECO:0007669"/>
    <property type="project" value="UniProtKB-KW"/>
</dbReference>
<proteinExistence type="inferred from homology"/>
<name>A0AB94IX03_9BACT</name>
<dbReference type="InterPro" id="IPR016478">
    <property type="entry name" value="GTPase_MTG1"/>
</dbReference>
<dbReference type="Proteomes" id="UP000008957">
    <property type="component" value="Chromosome"/>
</dbReference>
<reference evidence="7" key="1">
    <citation type="submission" date="2010-03" db="EMBL/GenBank/DDBJ databases">
        <title>The genome sequence of Synergistetes sp. SGP1.</title>
        <authorList>
            <consortium name="metaHIT consortium -- http://www.metahit.eu/"/>
            <person name="Pajon A."/>
            <person name="Turner K."/>
            <person name="Parkhill J."/>
            <person name="Wade W."/>
            <person name="Vartoukian S."/>
        </authorList>
    </citation>
    <scope>NUCLEOTIDE SEQUENCE [LARGE SCALE GENOMIC DNA]</scope>
    <source>
        <strain evidence="7">SGP1</strain>
    </source>
</reference>
<dbReference type="KEGG" id="sbr:SY1_10580"/>
<dbReference type="PANTHER" id="PTHR45782:SF4">
    <property type="entry name" value="MITOCHONDRIAL RIBOSOME-ASSOCIATED GTPASE 1"/>
    <property type="match status" value="1"/>
</dbReference>
<evidence type="ECO:0000313" key="6">
    <source>
        <dbReference type="EMBL" id="CBL28267.1"/>
    </source>
</evidence>
<dbReference type="AlphaFoldDB" id="A0AB94IX03"/>
<gene>
    <name evidence="6" type="ORF">SY1_10580</name>
</gene>
<dbReference type="PIRSF" id="PIRSF006230">
    <property type="entry name" value="MG442"/>
    <property type="match status" value="1"/>
</dbReference>
<comment type="function">
    <text evidence="3">Required for a late step of 50S ribosomal subunit assembly. Has GTPase activity.</text>
</comment>
<dbReference type="PANTHER" id="PTHR45782">
    <property type="entry name" value="MITOCHONDRIAL RIBOSOME-ASSOCIATED GTPASE 1"/>
    <property type="match status" value="1"/>
</dbReference>
<dbReference type="GO" id="GO:0003924">
    <property type="term" value="F:GTPase activity"/>
    <property type="evidence" value="ECO:0007669"/>
    <property type="project" value="TreeGrafter"/>
</dbReference>
<dbReference type="RefSeq" id="WP_015556414.1">
    <property type="nucleotide sequence ID" value="NC_021038.1"/>
</dbReference>
<organism evidence="6 7">
    <name type="scientific">Fretibacterium fastidiosum</name>
    <dbReference type="NCBI Taxonomy" id="651822"/>
    <lineage>
        <taxon>Bacteria</taxon>
        <taxon>Thermotogati</taxon>
        <taxon>Synergistota</taxon>
        <taxon>Synergistia</taxon>
        <taxon>Synergistales</taxon>
        <taxon>Aminobacteriaceae</taxon>
        <taxon>Fretibacterium</taxon>
    </lineage>
</organism>
<feature type="binding site" evidence="4">
    <location>
        <position position="150"/>
    </location>
    <ligand>
        <name>GTP</name>
        <dbReference type="ChEBI" id="CHEBI:37565"/>
    </ligand>
</feature>
<comment type="similarity">
    <text evidence="3">Belongs to the TRAFAC class YlqF/YawG GTPase family. MTG1 subfamily.</text>
</comment>
<keyword evidence="1 3" id="KW-0547">Nucleotide-binding</keyword>
<protein>
    <recommendedName>
        <fullName evidence="3">Ribosome biogenesis GTPase A</fullName>
    </recommendedName>
</protein>
<accession>A0AB94IX03</accession>
<keyword evidence="2 3" id="KW-0342">GTP-binding</keyword>
<dbReference type="InterPro" id="IPR023179">
    <property type="entry name" value="GTP-bd_ortho_bundle_sf"/>
</dbReference>
<dbReference type="SUPFAM" id="SSF52540">
    <property type="entry name" value="P-loop containing nucleoside triphosphate hydrolases"/>
    <property type="match status" value="1"/>
</dbReference>
<evidence type="ECO:0000256" key="3">
    <source>
        <dbReference type="PIRNR" id="PIRNR006230"/>
    </source>
</evidence>
<dbReference type="Pfam" id="PF01926">
    <property type="entry name" value="MMR_HSR1"/>
    <property type="match status" value="1"/>
</dbReference>
<dbReference type="PRINTS" id="PR00326">
    <property type="entry name" value="GTP1OBG"/>
</dbReference>
<evidence type="ECO:0000259" key="5">
    <source>
        <dbReference type="Pfam" id="PF01926"/>
    </source>
</evidence>
<comment type="subcellular location">
    <subcellularLocation>
        <location evidence="3">Cytoplasm</location>
    </subcellularLocation>
</comment>
<keyword evidence="3" id="KW-0963">Cytoplasm</keyword>
<dbReference type="Gene3D" id="1.10.1580.10">
    <property type="match status" value="1"/>
</dbReference>
<evidence type="ECO:0000256" key="4">
    <source>
        <dbReference type="PIRSR" id="PIRSR006230-1"/>
    </source>
</evidence>
<dbReference type="InterPro" id="IPR027417">
    <property type="entry name" value="P-loop_NTPase"/>
</dbReference>